<dbReference type="SMART" id="SM01252">
    <property type="entry name" value="KilA-N"/>
    <property type="match status" value="1"/>
</dbReference>
<dbReference type="GO" id="GO:0003700">
    <property type="term" value="F:DNA-binding transcription factor activity"/>
    <property type="evidence" value="ECO:0007669"/>
    <property type="project" value="TreeGrafter"/>
</dbReference>
<feature type="compositionally biased region" description="Polar residues" evidence="5">
    <location>
        <begin position="364"/>
        <end position="378"/>
    </location>
</feature>
<evidence type="ECO:0000256" key="4">
    <source>
        <dbReference type="ARBA" id="ARBA00023163"/>
    </source>
</evidence>
<keyword evidence="2" id="KW-0805">Transcription regulation</keyword>
<feature type="compositionally biased region" description="Basic residues" evidence="5">
    <location>
        <begin position="106"/>
        <end position="118"/>
    </location>
</feature>
<feature type="domain" description="HTH APSES-type" evidence="6">
    <location>
        <begin position="234"/>
        <end position="340"/>
    </location>
</feature>
<reference evidence="7 8" key="1">
    <citation type="journal article" date="2018" name="Mol. Biol. Evol.">
        <title>Broad Genomic Sampling Reveals a Smut Pathogenic Ancestry of the Fungal Clade Ustilaginomycotina.</title>
        <authorList>
            <person name="Kijpornyongpan T."/>
            <person name="Mondo S.J."/>
            <person name="Barry K."/>
            <person name="Sandor L."/>
            <person name="Lee J."/>
            <person name="Lipzen A."/>
            <person name="Pangilinan J."/>
            <person name="LaButti K."/>
            <person name="Hainaut M."/>
            <person name="Henrissat B."/>
            <person name="Grigoriev I.V."/>
            <person name="Spatafora J.W."/>
            <person name="Aime M.C."/>
        </authorList>
    </citation>
    <scope>NUCLEOTIDE SEQUENCE [LARGE SCALE GENOMIC DNA]</scope>
    <source>
        <strain evidence="7 8">MCA 5214</strain>
    </source>
</reference>
<dbReference type="STRING" id="1569628.A0A316UM81"/>
<feature type="region of interest" description="Disordered" evidence="5">
    <location>
        <begin position="503"/>
        <end position="579"/>
    </location>
</feature>
<accession>A0A316UM81</accession>
<sequence length="579" mass="60044">MSHLPDPSSYASESSPYATARGGAGAGAGGMTRPGAGGAGHDSNEFRNSYASSDFSQQPYSAYSQNQFAGNGSSHPSYSSGGVPPYGAPHPASAPYSAFSMPQHPSHQHAQHHSRPSHIHLGGQPQGGGAGGQPQYGHHPESGPPTPNSATMSHHNTPGAMGAYAGVMPGMSHPHAAATHQSYPSHYSASLVPSAGPGPGMGGHPVRIAEHMASPSYPSAPQYSTQLPMAGRHRVTTTLWEDEGTLCFQVEAKGVCVARRHDNNMINGTKLLNVCGMSRGKRDGILKNEKERIVVKVGAMHLKGVWITFQRGKQLSEQNGIAEMLYPLFEPNIQSFLYHPDNYPRTAAVMAAAQERQAKRMPDSNPSSANTSYDTSAASMGATGDHSAAAAWGRHPSNGGGYNLSAPATANQSPSHGAHPHSGYSTPSLQQQPQHHQQGPPSGGNGLPAGMRAVQQQADNRRHSMPLGANANNNGDSRDPTGGYGSASLDHAGSHHAAAAALAGVGGAPQPRRTVSGAKRDYDDANDESAAVGGYGGMPGNGMGGDRLFKRGRGDETSYDGGLDGSHGYNGRAGVDRKA</sequence>
<feature type="compositionally biased region" description="Basic and acidic residues" evidence="5">
    <location>
        <begin position="547"/>
        <end position="556"/>
    </location>
</feature>
<dbReference type="Gene3D" id="3.10.260.10">
    <property type="entry name" value="Transcription regulator HTH, APSES-type DNA-binding domain"/>
    <property type="match status" value="1"/>
</dbReference>
<dbReference type="Proteomes" id="UP000245884">
    <property type="component" value="Unassembled WGS sequence"/>
</dbReference>
<feature type="region of interest" description="Disordered" evidence="5">
    <location>
        <begin position="353"/>
        <end position="381"/>
    </location>
</feature>
<dbReference type="FunFam" id="3.10.260.10:FF:000003">
    <property type="entry name" value="Ascospore maturation 1 protein"/>
    <property type="match status" value="1"/>
</dbReference>
<evidence type="ECO:0000313" key="7">
    <source>
        <dbReference type="EMBL" id="PWN26402.1"/>
    </source>
</evidence>
<dbReference type="InterPro" id="IPR036887">
    <property type="entry name" value="HTH_APSES_sf"/>
</dbReference>
<feature type="region of interest" description="Disordered" evidence="5">
    <location>
        <begin position="1"/>
        <end position="166"/>
    </location>
</feature>
<feature type="compositionally biased region" description="Polar residues" evidence="5">
    <location>
        <begin position="46"/>
        <end position="80"/>
    </location>
</feature>
<feature type="region of interest" description="Disordered" evidence="5">
    <location>
        <begin position="400"/>
        <end position="491"/>
    </location>
</feature>
<dbReference type="PANTHER" id="PTHR47792">
    <property type="entry name" value="PROTEIN SOK2-RELATED"/>
    <property type="match status" value="1"/>
</dbReference>
<keyword evidence="8" id="KW-1185">Reference proteome</keyword>
<dbReference type="InterPro" id="IPR029790">
    <property type="entry name" value="EFG1/Phd1/StuA"/>
</dbReference>
<dbReference type="SUPFAM" id="SSF54616">
    <property type="entry name" value="DNA-binding domain of Mlu1-box binding protein MBP1"/>
    <property type="match status" value="1"/>
</dbReference>
<feature type="compositionally biased region" description="Gly residues" evidence="5">
    <location>
        <begin position="22"/>
        <end position="40"/>
    </location>
</feature>
<feature type="compositionally biased region" description="Polar residues" evidence="5">
    <location>
        <begin position="406"/>
        <end position="415"/>
    </location>
</feature>
<dbReference type="Pfam" id="PF04383">
    <property type="entry name" value="KilA-N"/>
    <property type="match status" value="1"/>
</dbReference>
<feature type="compositionally biased region" description="Low complexity" evidence="5">
    <location>
        <begin position="7"/>
        <end position="21"/>
    </location>
</feature>
<dbReference type="RefSeq" id="XP_025361014.1">
    <property type="nucleotide sequence ID" value="XM_025509281.1"/>
</dbReference>
<dbReference type="PROSITE" id="PS51299">
    <property type="entry name" value="HTH_APSES"/>
    <property type="match status" value="1"/>
</dbReference>
<evidence type="ECO:0000256" key="2">
    <source>
        <dbReference type="ARBA" id="ARBA00023015"/>
    </source>
</evidence>
<dbReference type="InterPro" id="IPR003163">
    <property type="entry name" value="Tscrpt_reg_HTH_APSES-type"/>
</dbReference>
<evidence type="ECO:0000256" key="3">
    <source>
        <dbReference type="ARBA" id="ARBA00023125"/>
    </source>
</evidence>
<keyword evidence="4" id="KW-0804">Transcription</keyword>
<feature type="compositionally biased region" description="Low complexity" evidence="5">
    <location>
        <begin position="427"/>
        <end position="440"/>
    </location>
</feature>
<gene>
    <name evidence="7" type="ORF">BDZ90DRAFT_280444</name>
</gene>
<evidence type="ECO:0000256" key="5">
    <source>
        <dbReference type="SAM" id="MobiDB-lite"/>
    </source>
</evidence>
<organism evidence="7 8">
    <name type="scientific">Jaminaea rosea</name>
    <dbReference type="NCBI Taxonomy" id="1569628"/>
    <lineage>
        <taxon>Eukaryota</taxon>
        <taxon>Fungi</taxon>
        <taxon>Dikarya</taxon>
        <taxon>Basidiomycota</taxon>
        <taxon>Ustilaginomycotina</taxon>
        <taxon>Exobasidiomycetes</taxon>
        <taxon>Microstromatales</taxon>
        <taxon>Microstromatales incertae sedis</taxon>
        <taxon>Jaminaea</taxon>
    </lineage>
</organism>
<dbReference type="OrthoDB" id="5407653at2759"/>
<dbReference type="PANTHER" id="PTHR47792:SF1">
    <property type="entry name" value="PROTEIN SOK2-RELATED"/>
    <property type="match status" value="1"/>
</dbReference>
<evidence type="ECO:0000259" key="6">
    <source>
        <dbReference type="PROSITE" id="PS51299"/>
    </source>
</evidence>
<evidence type="ECO:0000313" key="8">
    <source>
        <dbReference type="Proteomes" id="UP000245884"/>
    </source>
</evidence>
<dbReference type="EMBL" id="KZ819671">
    <property type="protein sequence ID" value="PWN26402.1"/>
    <property type="molecule type" value="Genomic_DNA"/>
</dbReference>
<evidence type="ECO:0000256" key="1">
    <source>
        <dbReference type="ARBA" id="ARBA00007247"/>
    </source>
</evidence>
<dbReference type="GO" id="GO:0005634">
    <property type="term" value="C:nucleus"/>
    <property type="evidence" value="ECO:0007669"/>
    <property type="project" value="TreeGrafter"/>
</dbReference>
<dbReference type="InterPro" id="IPR018004">
    <property type="entry name" value="KilA/APSES_HTH"/>
</dbReference>
<dbReference type="AlphaFoldDB" id="A0A316UM81"/>
<dbReference type="GeneID" id="37031104"/>
<feature type="compositionally biased region" description="Gly residues" evidence="5">
    <location>
        <begin position="533"/>
        <end position="545"/>
    </location>
</feature>
<proteinExistence type="inferred from homology"/>
<name>A0A316UM81_9BASI</name>
<comment type="similarity">
    <text evidence="1">Belongs to the EFG1/PHD1/stuA family.</text>
</comment>
<dbReference type="GO" id="GO:0045944">
    <property type="term" value="P:positive regulation of transcription by RNA polymerase II"/>
    <property type="evidence" value="ECO:0007669"/>
    <property type="project" value="TreeGrafter"/>
</dbReference>
<dbReference type="GO" id="GO:0043565">
    <property type="term" value="F:sequence-specific DNA binding"/>
    <property type="evidence" value="ECO:0007669"/>
    <property type="project" value="TreeGrafter"/>
</dbReference>
<protein>
    <recommendedName>
        <fullName evidence="6">HTH APSES-type domain-containing protein</fullName>
    </recommendedName>
</protein>
<feature type="compositionally biased region" description="Gly residues" evidence="5">
    <location>
        <begin position="124"/>
        <end position="134"/>
    </location>
</feature>
<keyword evidence="3" id="KW-0238">DNA-binding</keyword>